<proteinExistence type="predicted"/>
<dbReference type="Pfam" id="PF13657">
    <property type="entry name" value="Couple_hipA"/>
    <property type="match status" value="1"/>
</dbReference>
<organism evidence="2 3">
    <name type="scientific">Salinivibrio kushneri</name>
    <dbReference type="NCBI Taxonomy" id="1908198"/>
    <lineage>
        <taxon>Bacteria</taxon>
        <taxon>Pseudomonadati</taxon>
        <taxon>Pseudomonadota</taxon>
        <taxon>Gammaproteobacteria</taxon>
        <taxon>Vibrionales</taxon>
        <taxon>Vibrionaceae</taxon>
        <taxon>Salinivibrio</taxon>
    </lineage>
</organism>
<protein>
    <submittedName>
        <fullName evidence="2">HipA N-terminal domain-containing protein</fullName>
    </submittedName>
</protein>
<dbReference type="RefSeq" id="WP_269578230.1">
    <property type="nucleotide sequence ID" value="NZ_CP114588.1"/>
</dbReference>
<feature type="domain" description="HipA N-terminal subdomain 1" evidence="1">
    <location>
        <begin position="11"/>
        <end position="115"/>
    </location>
</feature>
<evidence type="ECO:0000313" key="3">
    <source>
        <dbReference type="Proteomes" id="UP001164748"/>
    </source>
</evidence>
<dbReference type="AlphaFoldDB" id="A0AA47LQC1"/>
<reference evidence="2" key="1">
    <citation type="submission" date="2022-09" db="EMBL/GenBank/DDBJ databases">
        <authorList>
            <person name="Li Z.-J."/>
        </authorList>
    </citation>
    <scope>NUCLEOTIDE SEQUENCE</scope>
    <source>
        <strain evidence="2">TGB11</strain>
    </source>
</reference>
<dbReference type="Proteomes" id="UP001164748">
    <property type="component" value="Chromosome"/>
</dbReference>
<dbReference type="NCBIfam" id="TIGR03071">
    <property type="entry name" value="couple_hipA"/>
    <property type="match status" value="1"/>
</dbReference>
<accession>A0AA47LQC1</accession>
<name>A0AA47LQC1_9GAMM</name>
<dbReference type="InterPro" id="IPR017508">
    <property type="entry name" value="HipA_N1"/>
</dbReference>
<dbReference type="EMBL" id="CP114588">
    <property type="protein sequence ID" value="WBA07589.1"/>
    <property type="molecule type" value="Genomic_DNA"/>
</dbReference>
<evidence type="ECO:0000313" key="2">
    <source>
        <dbReference type="EMBL" id="WBA07589.1"/>
    </source>
</evidence>
<gene>
    <name evidence="2" type="ORF">N8M53_06845</name>
</gene>
<sequence length="126" mass="13840">MTKTSEGVEGLNIQLHGVDVAVVTHYAGGKNILTFNPAFITTSQHERLTFSLRQRRDPQYLHTPQIRTDKLPPVLSNLLPEGALRDVVSQALQCHTNNEFAILAYMGKNLPGAIVATPIKAGELPR</sequence>
<evidence type="ECO:0000259" key="1">
    <source>
        <dbReference type="Pfam" id="PF13657"/>
    </source>
</evidence>